<dbReference type="RefSeq" id="WP_007212270.1">
    <property type="nucleotide sequence ID" value="NZ_CABMLT010000010.1"/>
</dbReference>
<dbReference type="STRING" id="246787.BcellWH2_03854"/>
<sequence>MKVSFFIDRPVFSAVISILIVIVGIIGLTMLPIDQYPQITPPVVKISASYPGASALTVSQAVATPIEQELNGTPGMLYMESNSSNSGGFSATVTFDISADPDLAAVEIQNRLKLAESRLPAEVVQNGISVEKQAASQLMTICLMSSDPKFDEIYLSNFATLNVLDLLRRIPGVGRVSNIGSRYYAMQIWVQPDKLANFGLTVADLQNALKDQNRESAAGVLGQQPVQGLDITIPITTQGRLSTVGQFEEIVVRANADGSIVRLRDVARISLEASSYNTESSINGENAAVLGIYMLPGANAMEVAENVKKAMNEISNNFPDGLSYEIPFDMTTYISESIHEVYKTLFEALILVIIVVFLSLQSWRATLIPIVAVPISLIGTFGFMLIFGFSLNILTLLGLVLAIGIVVDDAIVVVENVERIMHEEKLPPYEATKKAMEGLTGAIIATSLVLAAVFVPVSFLGGITGQLYRQFTVTIVVSVLLSTVVALTLSPVMCSLILKPESHKRKNIVFRYINYALNMGNRKYVRQISRVIGNPRRVLAAFGVVLIAILLINRLIPTSFLPVEDQGYFKVELELPEGATLERTRTVSERAVEYLMLNPAVEYVQSVVGSSPRVGSSQARSELTVIMKPWGARDGQTIDEVMAQVKKDLQEYPECKVYLSTPPVIPGLGSSGGFEMQLEARGDATFDNLVQATDTLMYYASQRKELSGLSSSLQADIPQLYFDVDRDKVKLAGVPLADVFSTMKAYTGSVYVNDFNMFNRIYRVYIQAEAPYREHKENINLFFVRGADNVMIPLTSLGTTSYTTGPGSIKRFNMFNSAVIRGGAADGYSSGQAMEIIEQIAREHLPENIGVEWSGLSYQEKQAGGQTAMVLALVFLFVFLFLAALYESWTVPIAVLLSLPIAALGAYLGVWLCGLENDVYFQIGLVMLVGLAAKNAILIVEFAKEQVDRGANVVKAALHASQLRFRPILMTSLAFILGMLPMVIASGPGSASRQAIGTGVFFGMILAVTIGILLVPFFFVLIYKAKAKAKSTNIKKVTKRFKR</sequence>
<dbReference type="EMBL" id="VVYW01000001">
    <property type="protein sequence ID" value="KAA5411223.1"/>
    <property type="molecule type" value="Genomic_DNA"/>
</dbReference>
<dbReference type="InterPro" id="IPR027463">
    <property type="entry name" value="AcrB_DN_DC_subdom"/>
</dbReference>
<evidence type="ECO:0000313" key="12">
    <source>
        <dbReference type="EMBL" id="KAA5415857.1"/>
    </source>
</evidence>
<evidence type="ECO:0000313" key="10">
    <source>
        <dbReference type="EMBL" id="ALJ61076.1"/>
    </source>
</evidence>
<dbReference type="GO" id="GO:0015562">
    <property type="term" value="F:efflux transmembrane transporter activity"/>
    <property type="evidence" value="ECO:0007669"/>
    <property type="project" value="InterPro"/>
</dbReference>
<dbReference type="EMBL" id="VVYX01000013">
    <property type="protein sequence ID" value="KAA5418784.1"/>
    <property type="molecule type" value="Genomic_DNA"/>
</dbReference>
<keyword evidence="4" id="KW-1003">Cell membrane</keyword>
<evidence type="ECO:0000313" key="17">
    <source>
        <dbReference type="Proteomes" id="UP000283341"/>
    </source>
</evidence>
<keyword evidence="8" id="KW-0472">Membrane</keyword>
<dbReference type="EMBL" id="QRVJ01000001">
    <property type="protein sequence ID" value="RGS39981.1"/>
    <property type="molecule type" value="Genomic_DNA"/>
</dbReference>
<dbReference type="InterPro" id="IPR000731">
    <property type="entry name" value="SSD"/>
</dbReference>
<keyword evidence="3" id="KW-0813">Transport</keyword>
<evidence type="ECO:0000256" key="3">
    <source>
        <dbReference type="ARBA" id="ARBA00022448"/>
    </source>
</evidence>
<dbReference type="FunFam" id="3.30.70.1430:FF:000001">
    <property type="entry name" value="Efflux pump membrane transporter"/>
    <property type="match status" value="1"/>
</dbReference>
<evidence type="ECO:0000259" key="9">
    <source>
        <dbReference type="PROSITE" id="PS50156"/>
    </source>
</evidence>
<evidence type="ECO:0000313" key="15">
    <source>
        <dbReference type="EMBL" id="RGS39981.1"/>
    </source>
</evidence>
<protein>
    <submittedName>
        <fullName evidence="10">Efflux pump membrane transporter BepE</fullName>
    </submittedName>
    <submittedName>
        <fullName evidence="11">Multidrug efflux RND transporter permease subunit</fullName>
    </submittedName>
</protein>
<dbReference type="Gene3D" id="3.30.2090.10">
    <property type="entry name" value="Multidrug efflux transporter AcrB TolC docking domain, DN and DC subdomains"/>
    <property type="match status" value="2"/>
</dbReference>
<dbReference type="SUPFAM" id="SSF82714">
    <property type="entry name" value="Multidrug efflux transporter AcrB TolC docking domain, DN and DC subdomains"/>
    <property type="match status" value="2"/>
</dbReference>
<dbReference type="NCBIfam" id="NF000282">
    <property type="entry name" value="RND_permease_1"/>
    <property type="match status" value="1"/>
</dbReference>
<reference evidence="10 16" key="1">
    <citation type="journal article" date="2015" name="Science">
        <title>Genetic determinants of in vivo fitness and diet responsiveness in multiple human gut Bacteroides.</title>
        <authorList>
            <person name="Wu M."/>
            <person name="McNulty N.P."/>
            <person name="Rodionov D.A."/>
            <person name="Khoroshkin M.S."/>
            <person name="Griffin N.W."/>
            <person name="Cheng J."/>
            <person name="Latreille P."/>
            <person name="Kerstetter R.A."/>
            <person name="Terrapon N."/>
            <person name="Henrissat B."/>
            <person name="Osterman A.L."/>
            <person name="Gordon J.I."/>
        </authorList>
    </citation>
    <scope>NUCLEOTIDE SEQUENCE [LARGE SCALE GENOMIC DNA]</scope>
    <source>
        <strain evidence="10 16">WH2</strain>
    </source>
</reference>
<dbReference type="Pfam" id="PF00873">
    <property type="entry name" value="ACR_tran"/>
    <property type="match status" value="1"/>
</dbReference>
<evidence type="ECO:0000313" key="16">
    <source>
        <dbReference type="Proteomes" id="UP000061809"/>
    </source>
</evidence>
<dbReference type="GO" id="GO:0005886">
    <property type="term" value="C:plasma membrane"/>
    <property type="evidence" value="ECO:0007669"/>
    <property type="project" value="UniProtKB-SubCell"/>
</dbReference>
<evidence type="ECO:0000313" key="18">
    <source>
        <dbReference type="Proteomes" id="UP000325055"/>
    </source>
</evidence>
<reference evidence="14" key="4">
    <citation type="submission" date="2023-08" db="EMBL/GenBank/DDBJ databases">
        <title>Reintroducing virulent viruses to syntetic microbiomes.</title>
        <authorList>
            <person name="Wilde J."/>
            <person name="Boyes R."/>
            <person name="Robinson A.V."/>
            <person name="Daisley B.A."/>
            <person name="Allen-Vercoe E."/>
        </authorList>
    </citation>
    <scope>NUCLEOTIDE SEQUENCE</scope>
    <source>
        <strain evidence="14">225I_12FAA</strain>
    </source>
</reference>
<reference evidence="15 17" key="2">
    <citation type="submission" date="2018-08" db="EMBL/GenBank/DDBJ databases">
        <title>A genome reference for cultivated species of the human gut microbiota.</title>
        <authorList>
            <person name="Zou Y."/>
            <person name="Xue W."/>
            <person name="Luo G."/>
        </authorList>
    </citation>
    <scope>NUCLEOTIDE SEQUENCE [LARGE SCALE GENOMIC DNA]</scope>
    <source>
        <strain evidence="15 17">AF22-3AC</strain>
    </source>
</reference>
<dbReference type="PATRIC" id="fig|246787.4.peg.3991"/>
<evidence type="ECO:0000256" key="4">
    <source>
        <dbReference type="ARBA" id="ARBA00022475"/>
    </source>
</evidence>
<evidence type="ECO:0000256" key="2">
    <source>
        <dbReference type="ARBA" id="ARBA00010942"/>
    </source>
</evidence>
<dbReference type="PROSITE" id="PS50156">
    <property type="entry name" value="SSD"/>
    <property type="match status" value="1"/>
</dbReference>
<gene>
    <name evidence="10" type="primary">bepE_5</name>
    <name evidence="10" type="ORF">BcellWH2_03854</name>
    <name evidence="15" type="ORF">DWX97_01515</name>
    <name evidence="12" type="ORF">F2Y81_17250</name>
    <name evidence="11" type="ORF">F2Y86_00410</name>
    <name evidence="13" type="ORF">F2Y87_12730</name>
    <name evidence="14" type="ORF">RO785_21640</name>
</gene>
<evidence type="ECO:0000256" key="1">
    <source>
        <dbReference type="ARBA" id="ARBA00004429"/>
    </source>
</evidence>
<dbReference type="NCBIfam" id="TIGR00915">
    <property type="entry name" value="2A0602"/>
    <property type="match status" value="1"/>
</dbReference>
<evidence type="ECO:0000313" key="19">
    <source>
        <dbReference type="Proteomes" id="UP000448877"/>
    </source>
</evidence>
<dbReference type="Proteomes" id="UP001266995">
    <property type="component" value="Unassembled WGS sequence"/>
</dbReference>
<comment type="similarity">
    <text evidence="2">Belongs to the resistance-nodulation-cell division (RND) (TC 2.A.6) family.</text>
</comment>
<evidence type="ECO:0000256" key="8">
    <source>
        <dbReference type="ARBA" id="ARBA00023136"/>
    </source>
</evidence>
<evidence type="ECO:0000313" key="11">
    <source>
        <dbReference type="EMBL" id="KAA5411223.1"/>
    </source>
</evidence>
<evidence type="ECO:0000313" key="20">
    <source>
        <dbReference type="Proteomes" id="UP000482653"/>
    </source>
</evidence>
<dbReference type="Proteomes" id="UP000283341">
    <property type="component" value="Unassembled WGS sequence"/>
</dbReference>
<dbReference type="InterPro" id="IPR001036">
    <property type="entry name" value="Acrflvin-R"/>
</dbReference>
<proteinExistence type="inferred from homology"/>
<reference evidence="18 19" key="3">
    <citation type="journal article" date="2019" name="Nat. Med.">
        <title>A library of human gut bacterial isolates paired with longitudinal multiomics data enables mechanistic microbiome research.</title>
        <authorList>
            <person name="Poyet M."/>
            <person name="Groussin M."/>
            <person name="Gibbons S.M."/>
            <person name="Avila-Pacheco J."/>
            <person name="Jiang X."/>
            <person name="Kearney S.M."/>
            <person name="Perrotta A.R."/>
            <person name="Berdy B."/>
            <person name="Zhao S."/>
            <person name="Lieberman T.D."/>
            <person name="Swanson P.K."/>
            <person name="Smith M."/>
            <person name="Roesemann S."/>
            <person name="Alexander J.E."/>
            <person name="Rich S.A."/>
            <person name="Livny J."/>
            <person name="Vlamakis H."/>
            <person name="Clish C."/>
            <person name="Bullock K."/>
            <person name="Deik A."/>
            <person name="Scott J."/>
            <person name="Pierce K.A."/>
            <person name="Xavier R.J."/>
            <person name="Alm E.J."/>
        </authorList>
    </citation>
    <scope>NUCLEOTIDE SEQUENCE [LARGE SCALE GENOMIC DNA]</scope>
    <source>
        <strain evidence="12 19">BIOML-A6</strain>
        <strain evidence="11 18">BIOML-A7</strain>
        <strain evidence="13 20">BIOML-A8</strain>
    </source>
</reference>
<dbReference type="SUPFAM" id="SSF82866">
    <property type="entry name" value="Multidrug efflux transporter AcrB transmembrane domain"/>
    <property type="match status" value="2"/>
</dbReference>
<name>A0A0P0GSH2_9BACE</name>
<dbReference type="PRINTS" id="PR00702">
    <property type="entry name" value="ACRIFLAVINRP"/>
</dbReference>
<feature type="domain" description="SSD" evidence="9">
    <location>
        <begin position="370"/>
        <end position="496"/>
    </location>
</feature>
<dbReference type="Proteomes" id="UP000448877">
    <property type="component" value="Unassembled WGS sequence"/>
</dbReference>
<dbReference type="PANTHER" id="PTHR32063">
    <property type="match status" value="1"/>
</dbReference>
<organism evidence="10 16">
    <name type="scientific">Bacteroides cellulosilyticus</name>
    <dbReference type="NCBI Taxonomy" id="246787"/>
    <lineage>
        <taxon>Bacteria</taxon>
        <taxon>Pseudomonadati</taxon>
        <taxon>Bacteroidota</taxon>
        <taxon>Bacteroidia</taxon>
        <taxon>Bacteroidales</taxon>
        <taxon>Bacteroidaceae</taxon>
        <taxon>Bacteroides</taxon>
    </lineage>
</organism>
<dbReference type="Gene3D" id="3.30.70.1430">
    <property type="entry name" value="Multidrug efflux transporter AcrB pore domain"/>
    <property type="match status" value="2"/>
</dbReference>
<keyword evidence="5" id="KW-0997">Cell inner membrane</keyword>
<dbReference type="FunFam" id="1.20.1640.10:FF:000001">
    <property type="entry name" value="Efflux pump membrane transporter"/>
    <property type="match status" value="1"/>
</dbReference>
<dbReference type="InterPro" id="IPR004764">
    <property type="entry name" value="MdtF-like"/>
</dbReference>
<dbReference type="PANTHER" id="PTHR32063:SF13">
    <property type="entry name" value="MULTIDRUG EFFLUX PUMP SUBUNIT ACRB-RELATED"/>
    <property type="match status" value="1"/>
</dbReference>
<keyword evidence="7" id="KW-1133">Transmembrane helix</keyword>
<evidence type="ECO:0000256" key="6">
    <source>
        <dbReference type="ARBA" id="ARBA00022692"/>
    </source>
</evidence>
<dbReference type="Proteomes" id="UP000061809">
    <property type="component" value="Chromosome"/>
</dbReference>
<dbReference type="Gene3D" id="3.30.70.1320">
    <property type="entry name" value="Multidrug efflux transporter AcrB pore domain like"/>
    <property type="match status" value="1"/>
</dbReference>
<dbReference type="eggNOG" id="COG0841">
    <property type="taxonomic scope" value="Bacteria"/>
</dbReference>
<evidence type="ECO:0000256" key="7">
    <source>
        <dbReference type="ARBA" id="ARBA00022989"/>
    </source>
</evidence>
<dbReference type="Gene3D" id="1.20.1640.10">
    <property type="entry name" value="Multidrug efflux transporter AcrB transmembrane domain"/>
    <property type="match status" value="2"/>
</dbReference>
<dbReference type="Proteomes" id="UP000482653">
    <property type="component" value="Unassembled WGS sequence"/>
</dbReference>
<evidence type="ECO:0000313" key="14">
    <source>
        <dbReference type="EMBL" id="MDT4513578.1"/>
    </source>
</evidence>
<dbReference type="EMBL" id="CP012801">
    <property type="protein sequence ID" value="ALJ61076.1"/>
    <property type="molecule type" value="Genomic_DNA"/>
</dbReference>
<dbReference type="EMBL" id="VVYV01000030">
    <property type="protein sequence ID" value="KAA5415857.1"/>
    <property type="molecule type" value="Genomic_DNA"/>
</dbReference>
<dbReference type="KEGG" id="bcel:BcellWH2_03854"/>
<evidence type="ECO:0000256" key="5">
    <source>
        <dbReference type="ARBA" id="ARBA00022519"/>
    </source>
</evidence>
<dbReference type="GO" id="GO:0009636">
    <property type="term" value="P:response to toxic substance"/>
    <property type="evidence" value="ECO:0007669"/>
    <property type="project" value="UniProtKB-ARBA"/>
</dbReference>
<evidence type="ECO:0000313" key="13">
    <source>
        <dbReference type="EMBL" id="KAA5418784.1"/>
    </source>
</evidence>
<accession>A0A0P0GSH2</accession>
<dbReference type="SUPFAM" id="SSF82693">
    <property type="entry name" value="Multidrug efflux transporter AcrB pore domain, PN1, PN2, PC1 and PC2 subdomains"/>
    <property type="match status" value="4"/>
</dbReference>
<dbReference type="GO" id="GO:0042910">
    <property type="term" value="F:xenobiotic transmembrane transporter activity"/>
    <property type="evidence" value="ECO:0007669"/>
    <property type="project" value="TreeGrafter"/>
</dbReference>
<dbReference type="Gene3D" id="3.30.70.1440">
    <property type="entry name" value="Multidrug efflux transporter AcrB pore domain"/>
    <property type="match status" value="1"/>
</dbReference>
<comment type="subcellular location">
    <subcellularLocation>
        <location evidence="1">Cell inner membrane</location>
        <topology evidence="1">Multi-pass membrane protein</topology>
    </subcellularLocation>
</comment>
<keyword evidence="6" id="KW-0812">Transmembrane</keyword>
<dbReference type="EMBL" id="JAVSNH010000001">
    <property type="protein sequence ID" value="MDT4513578.1"/>
    <property type="molecule type" value="Genomic_DNA"/>
</dbReference>
<dbReference type="AlphaFoldDB" id="A0A0P0GSH2"/>
<dbReference type="Proteomes" id="UP000325055">
    <property type="component" value="Unassembled WGS sequence"/>
</dbReference>